<evidence type="ECO:0000313" key="6">
    <source>
        <dbReference type="Proteomes" id="UP001201985"/>
    </source>
</evidence>
<evidence type="ECO:0000256" key="3">
    <source>
        <dbReference type="ARBA" id="ARBA00022991"/>
    </source>
</evidence>
<evidence type="ECO:0000256" key="2">
    <source>
        <dbReference type="ARBA" id="ARBA00022643"/>
    </source>
</evidence>
<evidence type="ECO:0000259" key="4">
    <source>
        <dbReference type="PROSITE" id="PS50112"/>
    </source>
</evidence>
<dbReference type="EMBL" id="JALBUU010000125">
    <property type="protein sequence ID" value="MCI0756649.1"/>
    <property type="molecule type" value="Genomic_DNA"/>
</dbReference>
<dbReference type="Pfam" id="PF13426">
    <property type="entry name" value="PAS_9"/>
    <property type="match status" value="1"/>
</dbReference>
<dbReference type="InterPro" id="IPR035965">
    <property type="entry name" value="PAS-like_dom_sf"/>
</dbReference>
<comment type="caution">
    <text evidence="5">The sequence shown here is derived from an EMBL/GenBank/DDBJ whole genome shotgun (WGS) entry which is preliminary data.</text>
</comment>
<dbReference type="InterPro" id="IPR000014">
    <property type="entry name" value="PAS"/>
</dbReference>
<keyword evidence="1" id="KW-0285">Flavoprotein</keyword>
<evidence type="ECO:0000313" key="5">
    <source>
        <dbReference type="EMBL" id="MCI0756649.1"/>
    </source>
</evidence>
<protein>
    <submittedName>
        <fullName evidence="5">PAS domain-containing protein</fullName>
    </submittedName>
</protein>
<proteinExistence type="predicted"/>
<reference evidence="5 6" key="1">
    <citation type="submission" date="2022-03" db="EMBL/GenBank/DDBJ databases">
        <title>Complete genome analysis of Roseomonas KG 17.1 : a prolific producer of plant growth promoters.</title>
        <authorList>
            <person name="Saadouli I."/>
            <person name="Najjari A."/>
            <person name="Mosbah A."/>
            <person name="Ouzari H.I."/>
        </authorList>
    </citation>
    <scope>NUCLEOTIDE SEQUENCE [LARGE SCALE GENOMIC DNA]</scope>
    <source>
        <strain evidence="5 6">KG17-1</strain>
    </source>
</reference>
<dbReference type="CDD" id="cd00130">
    <property type="entry name" value="PAS"/>
    <property type="match status" value="1"/>
</dbReference>
<dbReference type="SUPFAM" id="SSF55785">
    <property type="entry name" value="PYP-like sensor domain (PAS domain)"/>
    <property type="match status" value="1"/>
</dbReference>
<accession>A0ABS9WBG5</accession>
<feature type="domain" description="PAS" evidence="4">
    <location>
        <begin position="1"/>
        <end position="61"/>
    </location>
</feature>
<keyword evidence="2" id="KW-0288">FMN</keyword>
<dbReference type="PANTHER" id="PTHR47429">
    <property type="entry name" value="PROTEIN TWIN LOV 1"/>
    <property type="match status" value="1"/>
</dbReference>
<dbReference type="NCBIfam" id="TIGR00229">
    <property type="entry name" value="sensory_box"/>
    <property type="match status" value="1"/>
</dbReference>
<dbReference type="RefSeq" id="WP_241793959.1">
    <property type="nucleotide sequence ID" value="NZ_JALBUU010000125.1"/>
</dbReference>
<keyword evidence="3" id="KW-0157">Chromophore</keyword>
<organism evidence="5 6">
    <name type="scientific">Teichococcus vastitatis</name>
    <dbReference type="NCBI Taxonomy" id="2307076"/>
    <lineage>
        <taxon>Bacteria</taxon>
        <taxon>Pseudomonadati</taxon>
        <taxon>Pseudomonadota</taxon>
        <taxon>Alphaproteobacteria</taxon>
        <taxon>Acetobacterales</taxon>
        <taxon>Roseomonadaceae</taxon>
        <taxon>Roseomonas</taxon>
    </lineage>
</organism>
<keyword evidence="6" id="KW-1185">Reference proteome</keyword>
<gene>
    <name evidence="5" type="ORF">MON41_23720</name>
</gene>
<dbReference type="Gene3D" id="3.30.450.20">
    <property type="entry name" value="PAS domain"/>
    <property type="match status" value="1"/>
</dbReference>
<dbReference type="PROSITE" id="PS50112">
    <property type="entry name" value="PAS"/>
    <property type="match status" value="1"/>
</dbReference>
<name>A0ABS9WBG5_9PROT</name>
<sequence length="125" mass="14450">MPMIVTNARLPNIPIIFASRAFREMTGYHLEEILSTHGRFLQGPETDPNTVSEVRRAIREHTEIATEILNYRKDRCTFWNALFISPVYTADGELMYSSARSSMSAAGAMPRTRCGRRRRWRRRAS</sequence>
<dbReference type="PANTHER" id="PTHR47429:SF2">
    <property type="entry name" value="PROTEIN TWIN LOV 1"/>
    <property type="match status" value="1"/>
</dbReference>
<evidence type="ECO:0000256" key="1">
    <source>
        <dbReference type="ARBA" id="ARBA00022630"/>
    </source>
</evidence>
<dbReference type="Proteomes" id="UP001201985">
    <property type="component" value="Unassembled WGS sequence"/>
</dbReference>